<dbReference type="RefSeq" id="WP_317973254.1">
    <property type="nucleotide sequence ID" value="NZ_BTFW01000001.1"/>
</dbReference>
<dbReference type="PANTHER" id="PTHR43214">
    <property type="entry name" value="TWO-COMPONENT RESPONSE REGULATOR"/>
    <property type="match status" value="1"/>
</dbReference>
<dbReference type="InterPro" id="IPR011006">
    <property type="entry name" value="CheY-like_superfamily"/>
</dbReference>
<dbReference type="CDD" id="cd06170">
    <property type="entry name" value="LuxR_C_like"/>
    <property type="match status" value="1"/>
</dbReference>
<dbReference type="InterPro" id="IPR058245">
    <property type="entry name" value="NreC/VraR/RcsB-like_REC"/>
</dbReference>
<dbReference type="Pfam" id="PF00196">
    <property type="entry name" value="GerE"/>
    <property type="match status" value="1"/>
</dbReference>
<sequence>MTLPENATQEDATSRITRILTVDDHQLLREGVNAIISTQPDMRVVAEADNGLDAIEAYRRLRPDVMLLDLQMPGIDGLQVLERVKAEFPDAMVLVLTTFSGDAQAVRALQLGAAGYLLKDGVLTELIHAIRSVRSGGKHLNIAIAREIAWHLDSDRLTERECEVLTMAAAGKSNRHIASGLALSEDTIKGYMKSIFAKLGVSDRTHAVTLAVRRGMISI</sequence>
<comment type="caution">
    <text evidence="6">The sequence shown here is derived from an EMBL/GenBank/DDBJ whole genome shotgun (WGS) entry which is preliminary data.</text>
</comment>
<dbReference type="SUPFAM" id="SSF46894">
    <property type="entry name" value="C-terminal effector domain of the bipartite response regulators"/>
    <property type="match status" value="1"/>
</dbReference>
<feature type="domain" description="HTH luxR-type" evidence="4">
    <location>
        <begin position="153"/>
        <end position="215"/>
    </location>
</feature>
<dbReference type="InterPro" id="IPR001789">
    <property type="entry name" value="Sig_transdc_resp-reg_receiver"/>
</dbReference>
<dbReference type="PRINTS" id="PR00038">
    <property type="entry name" value="HTHLUXR"/>
</dbReference>
<dbReference type="InterPro" id="IPR016032">
    <property type="entry name" value="Sig_transdc_resp-reg_C-effctor"/>
</dbReference>
<dbReference type="SMART" id="SM00421">
    <property type="entry name" value="HTH_LUXR"/>
    <property type="match status" value="1"/>
</dbReference>
<dbReference type="Pfam" id="PF00072">
    <property type="entry name" value="Response_reg"/>
    <property type="match status" value="1"/>
</dbReference>
<feature type="modified residue" description="4-aspartylphosphate" evidence="3">
    <location>
        <position position="69"/>
    </location>
</feature>
<dbReference type="Proteomes" id="UP001187221">
    <property type="component" value="Unassembled WGS sequence"/>
</dbReference>
<organism evidence="6 7">
    <name type="scientific">Novosphingobium pituita</name>
    <dbReference type="NCBI Taxonomy" id="3056842"/>
    <lineage>
        <taxon>Bacteria</taxon>
        <taxon>Pseudomonadati</taxon>
        <taxon>Pseudomonadota</taxon>
        <taxon>Alphaproteobacteria</taxon>
        <taxon>Sphingomonadales</taxon>
        <taxon>Sphingomonadaceae</taxon>
        <taxon>Novosphingobium</taxon>
    </lineage>
</organism>
<evidence type="ECO:0000313" key="7">
    <source>
        <dbReference type="Proteomes" id="UP001187221"/>
    </source>
</evidence>
<dbReference type="PROSITE" id="PS50043">
    <property type="entry name" value="HTH_LUXR_2"/>
    <property type="match status" value="1"/>
</dbReference>
<gene>
    <name evidence="6" type="ORF">NUTIK01_01720</name>
</gene>
<evidence type="ECO:0000259" key="5">
    <source>
        <dbReference type="PROSITE" id="PS50110"/>
    </source>
</evidence>
<proteinExistence type="predicted"/>
<protein>
    <submittedName>
        <fullName evidence="6">Response regulator transcription factor</fullName>
    </submittedName>
</protein>
<accession>A0ABQ6P2B9</accession>
<dbReference type="Gene3D" id="3.40.50.2300">
    <property type="match status" value="1"/>
</dbReference>
<feature type="domain" description="Response regulatory" evidence="5">
    <location>
        <begin position="18"/>
        <end position="134"/>
    </location>
</feature>
<name>A0ABQ6P2B9_9SPHN</name>
<dbReference type="InterPro" id="IPR000792">
    <property type="entry name" value="Tscrpt_reg_LuxR_C"/>
</dbReference>
<dbReference type="SUPFAM" id="SSF52172">
    <property type="entry name" value="CheY-like"/>
    <property type="match status" value="1"/>
</dbReference>
<keyword evidence="1 3" id="KW-0597">Phosphoprotein</keyword>
<evidence type="ECO:0000313" key="6">
    <source>
        <dbReference type="EMBL" id="GMM59395.1"/>
    </source>
</evidence>
<dbReference type="PROSITE" id="PS00622">
    <property type="entry name" value="HTH_LUXR_1"/>
    <property type="match status" value="1"/>
</dbReference>
<dbReference type="CDD" id="cd17535">
    <property type="entry name" value="REC_NarL-like"/>
    <property type="match status" value="1"/>
</dbReference>
<evidence type="ECO:0000256" key="1">
    <source>
        <dbReference type="ARBA" id="ARBA00022553"/>
    </source>
</evidence>
<dbReference type="PROSITE" id="PS50110">
    <property type="entry name" value="RESPONSE_REGULATORY"/>
    <property type="match status" value="1"/>
</dbReference>
<reference evidence="6 7" key="1">
    <citation type="submission" date="2023-06" db="EMBL/GenBank/DDBJ databases">
        <title>Draft genome sequence of Novosphingobium sp. strain IK01.</title>
        <authorList>
            <person name="Hatamoto M."/>
            <person name="Ikarashi T."/>
            <person name="Yamaguchi T."/>
        </authorList>
    </citation>
    <scope>NUCLEOTIDE SEQUENCE [LARGE SCALE GENOMIC DNA]</scope>
    <source>
        <strain evidence="6 7">IK01</strain>
    </source>
</reference>
<evidence type="ECO:0000256" key="2">
    <source>
        <dbReference type="ARBA" id="ARBA00023125"/>
    </source>
</evidence>
<dbReference type="InterPro" id="IPR039420">
    <property type="entry name" value="WalR-like"/>
</dbReference>
<evidence type="ECO:0000256" key="3">
    <source>
        <dbReference type="PROSITE-ProRule" id="PRU00169"/>
    </source>
</evidence>
<dbReference type="PANTHER" id="PTHR43214:SF43">
    <property type="entry name" value="TWO-COMPONENT RESPONSE REGULATOR"/>
    <property type="match status" value="1"/>
</dbReference>
<keyword evidence="7" id="KW-1185">Reference proteome</keyword>
<evidence type="ECO:0000259" key="4">
    <source>
        <dbReference type="PROSITE" id="PS50043"/>
    </source>
</evidence>
<dbReference type="SMART" id="SM00448">
    <property type="entry name" value="REC"/>
    <property type="match status" value="1"/>
</dbReference>
<dbReference type="EMBL" id="BTFW01000001">
    <property type="protein sequence ID" value="GMM59395.1"/>
    <property type="molecule type" value="Genomic_DNA"/>
</dbReference>
<keyword evidence="2" id="KW-0238">DNA-binding</keyword>